<accession>M5R949</accession>
<evidence type="ECO:0008006" key="3">
    <source>
        <dbReference type="Google" id="ProtNLM"/>
    </source>
</evidence>
<dbReference type="SUPFAM" id="SSF53335">
    <property type="entry name" value="S-adenosyl-L-methionine-dependent methyltransferases"/>
    <property type="match status" value="1"/>
</dbReference>
<dbReference type="Pfam" id="PF13578">
    <property type="entry name" value="Methyltransf_24"/>
    <property type="match status" value="1"/>
</dbReference>
<organism evidence="1 2">
    <name type="scientific">Rhodopirellula maiorica SM1</name>
    <dbReference type="NCBI Taxonomy" id="1265738"/>
    <lineage>
        <taxon>Bacteria</taxon>
        <taxon>Pseudomonadati</taxon>
        <taxon>Planctomycetota</taxon>
        <taxon>Planctomycetia</taxon>
        <taxon>Pirellulales</taxon>
        <taxon>Pirellulaceae</taxon>
        <taxon>Novipirellula</taxon>
    </lineage>
</organism>
<reference evidence="1 2" key="1">
    <citation type="journal article" date="2013" name="Mar. Genomics">
        <title>Expression of sulfatases in Rhodopirellula baltica and the diversity of sulfatases in the genus Rhodopirellula.</title>
        <authorList>
            <person name="Wegner C.E."/>
            <person name="Richter-Heitmann T."/>
            <person name="Klindworth A."/>
            <person name="Klockow C."/>
            <person name="Richter M."/>
            <person name="Achstetter T."/>
            <person name="Glockner F.O."/>
            <person name="Harder J."/>
        </authorList>
    </citation>
    <scope>NUCLEOTIDE SEQUENCE [LARGE SCALE GENOMIC DNA]</scope>
    <source>
        <strain evidence="1 2">SM1</strain>
    </source>
</reference>
<dbReference type="AlphaFoldDB" id="M5R949"/>
<sequence>MAKNHVSSVSRGKVVWVKDISPNAASPKWVPPEKEFDFIFVDGDHSYEAVRIDFDTWVPRLAQKAIMAFHDSYGRNNAGSERFVNEVVTNDNRFRLVERIDSLSVFEFS</sequence>
<dbReference type="Proteomes" id="UP000011991">
    <property type="component" value="Unassembled WGS sequence"/>
</dbReference>
<protein>
    <recommendedName>
        <fullName evidence="3">Class I SAM-dependent methyltransferase</fullName>
    </recommendedName>
</protein>
<dbReference type="PATRIC" id="fig|1265738.3.peg.7472"/>
<comment type="caution">
    <text evidence="1">The sequence shown here is derived from an EMBL/GenBank/DDBJ whole genome shotgun (WGS) entry which is preliminary data.</text>
</comment>
<gene>
    <name evidence="1" type="ORF">RMSM_07493</name>
</gene>
<dbReference type="EMBL" id="ANOG01001066">
    <property type="protein sequence ID" value="EMI15581.1"/>
    <property type="molecule type" value="Genomic_DNA"/>
</dbReference>
<name>M5R949_9BACT</name>
<evidence type="ECO:0000313" key="1">
    <source>
        <dbReference type="EMBL" id="EMI15581.1"/>
    </source>
</evidence>
<dbReference type="InterPro" id="IPR029063">
    <property type="entry name" value="SAM-dependent_MTases_sf"/>
</dbReference>
<dbReference type="Gene3D" id="3.40.50.150">
    <property type="entry name" value="Vaccinia Virus protein VP39"/>
    <property type="match status" value="1"/>
</dbReference>
<proteinExistence type="predicted"/>
<evidence type="ECO:0000313" key="2">
    <source>
        <dbReference type="Proteomes" id="UP000011991"/>
    </source>
</evidence>
<keyword evidence="2" id="KW-1185">Reference proteome</keyword>